<dbReference type="GO" id="GO:0004497">
    <property type="term" value="F:monooxygenase activity"/>
    <property type="evidence" value="ECO:0007669"/>
    <property type="project" value="UniProtKB-KW"/>
</dbReference>
<gene>
    <name evidence="9" type="ORF">BHQ10_005462</name>
</gene>
<proteinExistence type="inferred from homology"/>
<evidence type="ECO:0000256" key="7">
    <source>
        <dbReference type="PIRSR" id="PIRSR602403-1"/>
    </source>
</evidence>
<dbReference type="GO" id="GO:0005506">
    <property type="term" value="F:iron ion binding"/>
    <property type="evidence" value="ECO:0007669"/>
    <property type="project" value="InterPro"/>
</dbReference>
<dbReference type="PANTHER" id="PTHR46206:SF6">
    <property type="entry name" value="CYTOCHROME P450 MONOOXYGENASE AN1598-RELATED"/>
    <property type="match status" value="1"/>
</dbReference>
<accession>A0A364L0Y3</accession>
<evidence type="ECO:0000313" key="10">
    <source>
        <dbReference type="Proteomes" id="UP000249363"/>
    </source>
</evidence>
<keyword evidence="5 7" id="KW-0408">Iron</keyword>
<keyword evidence="8" id="KW-0812">Transmembrane</keyword>
<dbReference type="InterPro" id="IPR001128">
    <property type="entry name" value="Cyt_P450"/>
</dbReference>
<keyword evidence="6" id="KW-0503">Monooxygenase</keyword>
<evidence type="ECO:0000256" key="6">
    <source>
        <dbReference type="ARBA" id="ARBA00023033"/>
    </source>
</evidence>
<feature type="transmembrane region" description="Helical" evidence="8">
    <location>
        <begin position="6"/>
        <end position="30"/>
    </location>
</feature>
<feature type="binding site" description="axial binding residue" evidence="7">
    <location>
        <position position="451"/>
    </location>
    <ligand>
        <name>heme</name>
        <dbReference type="ChEBI" id="CHEBI:30413"/>
    </ligand>
    <ligandPart>
        <name>Fe</name>
        <dbReference type="ChEBI" id="CHEBI:18248"/>
    </ligandPart>
</feature>
<dbReference type="InterPro" id="IPR036396">
    <property type="entry name" value="Cyt_P450_sf"/>
</dbReference>
<name>A0A364L0Y3_TALAM</name>
<dbReference type="PRINTS" id="PR00465">
    <property type="entry name" value="EP450IV"/>
</dbReference>
<dbReference type="CDD" id="cd11041">
    <property type="entry name" value="CYP503A1-like"/>
    <property type="match status" value="1"/>
</dbReference>
<dbReference type="AlphaFoldDB" id="A0A364L0Y3"/>
<comment type="similarity">
    <text evidence="2">Belongs to the cytochrome P450 family.</text>
</comment>
<keyword evidence="4" id="KW-0560">Oxidoreductase</keyword>
<organism evidence="9 10">
    <name type="scientific">Talaromyces amestolkiae</name>
    <dbReference type="NCBI Taxonomy" id="1196081"/>
    <lineage>
        <taxon>Eukaryota</taxon>
        <taxon>Fungi</taxon>
        <taxon>Dikarya</taxon>
        <taxon>Ascomycota</taxon>
        <taxon>Pezizomycotina</taxon>
        <taxon>Eurotiomycetes</taxon>
        <taxon>Eurotiomycetidae</taxon>
        <taxon>Eurotiales</taxon>
        <taxon>Trichocomaceae</taxon>
        <taxon>Talaromyces</taxon>
        <taxon>Talaromyces sect. Talaromyces</taxon>
    </lineage>
</organism>
<dbReference type="Proteomes" id="UP000249363">
    <property type="component" value="Unassembled WGS sequence"/>
</dbReference>
<dbReference type="OrthoDB" id="1844152at2759"/>
<dbReference type="PANTHER" id="PTHR46206">
    <property type="entry name" value="CYTOCHROME P450"/>
    <property type="match status" value="1"/>
</dbReference>
<dbReference type="GO" id="GO:0020037">
    <property type="term" value="F:heme binding"/>
    <property type="evidence" value="ECO:0007669"/>
    <property type="project" value="InterPro"/>
</dbReference>
<dbReference type="EMBL" id="MIKG01000009">
    <property type="protein sequence ID" value="RAO69450.1"/>
    <property type="molecule type" value="Genomic_DNA"/>
</dbReference>
<dbReference type="InterPro" id="IPR002403">
    <property type="entry name" value="Cyt_P450_E_grp-IV"/>
</dbReference>
<comment type="cofactor">
    <cofactor evidence="1 7">
        <name>heme</name>
        <dbReference type="ChEBI" id="CHEBI:30413"/>
    </cofactor>
</comment>
<evidence type="ECO:0000256" key="2">
    <source>
        <dbReference type="ARBA" id="ARBA00010617"/>
    </source>
</evidence>
<evidence type="ECO:0000313" key="9">
    <source>
        <dbReference type="EMBL" id="RAO69450.1"/>
    </source>
</evidence>
<evidence type="ECO:0000256" key="3">
    <source>
        <dbReference type="ARBA" id="ARBA00022723"/>
    </source>
</evidence>
<reference evidence="9 10" key="1">
    <citation type="journal article" date="2017" name="Biotechnol. Biofuels">
        <title>Differential beta-glucosidase expression as a function of carbon source availability in Talaromyces amestolkiae: a genomic and proteomic approach.</title>
        <authorList>
            <person name="de Eugenio L.I."/>
            <person name="Mendez-Liter J.A."/>
            <person name="Nieto-Dominguez M."/>
            <person name="Alonso L."/>
            <person name="Gil-Munoz J."/>
            <person name="Barriuso J."/>
            <person name="Prieto A."/>
            <person name="Martinez M.J."/>
        </authorList>
    </citation>
    <scope>NUCLEOTIDE SEQUENCE [LARGE SCALE GENOMIC DNA]</scope>
    <source>
        <strain evidence="9 10">CIB</strain>
    </source>
</reference>
<evidence type="ECO:0000256" key="8">
    <source>
        <dbReference type="SAM" id="Phobius"/>
    </source>
</evidence>
<sequence length="507" mass="57622">MDLENPLGSAFGAITITTVLLAGVTIWSFLYSGPKKFDFPIYGAENEKPGSLMQKFQHQADIILVDAYKKFQGGIFQLYTPDGVRLFLPRKYAQELKGYDREVLSGMKALADRHLGQYTTIDHESPYMLNAIKLDLNQKLGQFVTDVQNEVAHVIDATFPACKDWTPVNLNDLLLRIISQASARIFVGSSLSRNKEWLDLSEKFATDVMIGGEKLKAWRPILRPIAQYLIPEVRRIQADHEEAYQLLRPVLEARERAEENLGDEHKKPNDMLEWVRARATKNNDKSVDYREQANIQLLTATAAIHTTRLATLHVLFDLAARPEYIDPLREELREVLAETNGVLTKQTLTHLKKLDSFMKESQRHNPPSLATFQRKVLTPIKLSNGLELPAGVIVQCNTGVLDEVPENWGDPHAFDGFRFYKLRSKPEDAHKYQFPSISLESMEFGLGKDACPGRFFATNQIKIILAHLIFHYDLALENPEAGRPKNFMFEVNVLADPTAKLLLKRRI</sequence>
<evidence type="ECO:0000256" key="1">
    <source>
        <dbReference type="ARBA" id="ARBA00001971"/>
    </source>
</evidence>
<evidence type="ECO:0000256" key="4">
    <source>
        <dbReference type="ARBA" id="ARBA00023002"/>
    </source>
</evidence>
<evidence type="ECO:0008006" key="11">
    <source>
        <dbReference type="Google" id="ProtNLM"/>
    </source>
</evidence>
<keyword evidence="3 7" id="KW-0479">Metal-binding</keyword>
<protein>
    <recommendedName>
        <fullName evidence="11">Cytochrome P450</fullName>
    </recommendedName>
</protein>
<keyword evidence="8" id="KW-0472">Membrane</keyword>
<dbReference type="Pfam" id="PF00067">
    <property type="entry name" value="p450"/>
    <property type="match status" value="1"/>
</dbReference>
<keyword evidence="7" id="KW-0349">Heme</keyword>
<dbReference type="GeneID" id="63794678"/>
<dbReference type="SUPFAM" id="SSF48264">
    <property type="entry name" value="Cytochrome P450"/>
    <property type="match status" value="1"/>
</dbReference>
<dbReference type="GO" id="GO:0016705">
    <property type="term" value="F:oxidoreductase activity, acting on paired donors, with incorporation or reduction of molecular oxygen"/>
    <property type="evidence" value="ECO:0007669"/>
    <property type="project" value="InterPro"/>
</dbReference>
<keyword evidence="8" id="KW-1133">Transmembrane helix</keyword>
<comment type="caution">
    <text evidence="9">The sequence shown here is derived from an EMBL/GenBank/DDBJ whole genome shotgun (WGS) entry which is preliminary data.</text>
</comment>
<dbReference type="RefSeq" id="XP_040733966.1">
    <property type="nucleotide sequence ID" value="XM_040877941.1"/>
</dbReference>
<dbReference type="Gene3D" id="1.10.630.10">
    <property type="entry name" value="Cytochrome P450"/>
    <property type="match status" value="1"/>
</dbReference>
<keyword evidence="10" id="KW-1185">Reference proteome</keyword>
<evidence type="ECO:0000256" key="5">
    <source>
        <dbReference type="ARBA" id="ARBA00023004"/>
    </source>
</evidence>
<dbReference type="STRING" id="1196081.A0A364L0Y3"/>